<dbReference type="EMBL" id="AEJC01000366">
    <property type="protein sequence ID" value="EKX64544.1"/>
    <property type="molecule type" value="Genomic_DNA"/>
</dbReference>
<evidence type="ECO:0000313" key="4">
    <source>
        <dbReference type="Proteomes" id="UP000010411"/>
    </source>
</evidence>
<feature type="region of interest" description="Disordered" evidence="1">
    <location>
        <begin position="1"/>
        <end position="41"/>
    </location>
</feature>
<reference evidence="3 4" key="1">
    <citation type="submission" date="2012-11" db="EMBL/GenBank/DDBJ databases">
        <authorList>
            <person name="Huguet-Tapia J.C."/>
            <person name="Durkin A.S."/>
            <person name="Pettis G.S."/>
            <person name="Badger J.H."/>
        </authorList>
    </citation>
    <scope>NUCLEOTIDE SEQUENCE [LARGE SCALE GENOMIC DNA]</scope>
    <source>
        <strain evidence="3 4">91-03</strain>
    </source>
</reference>
<feature type="compositionally biased region" description="Basic and acidic residues" evidence="1">
    <location>
        <begin position="20"/>
        <end position="39"/>
    </location>
</feature>
<dbReference type="Pfam" id="PF02910">
    <property type="entry name" value="Succ_DH_flav_C"/>
    <property type="match status" value="1"/>
</dbReference>
<name>L1KVG7_9ACTN</name>
<accession>L1KVG7</accession>
<feature type="domain" description="Fumarate reductase/succinate dehydrogenase flavoprotein-like C-terminal" evidence="2">
    <location>
        <begin position="44"/>
        <end position="72"/>
    </location>
</feature>
<proteinExistence type="predicted"/>
<protein>
    <recommendedName>
        <fullName evidence="2">Fumarate reductase/succinate dehydrogenase flavoprotein-like C-terminal domain-containing protein</fullName>
    </recommendedName>
</protein>
<dbReference type="GO" id="GO:0016491">
    <property type="term" value="F:oxidoreductase activity"/>
    <property type="evidence" value="ECO:0007669"/>
    <property type="project" value="InterPro"/>
</dbReference>
<dbReference type="AlphaFoldDB" id="L1KVG7"/>
<dbReference type="SUPFAM" id="SSF46977">
    <property type="entry name" value="Succinate dehydrogenase/fumarate reductase flavoprotein C-terminal domain"/>
    <property type="match status" value="1"/>
</dbReference>
<evidence type="ECO:0000259" key="2">
    <source>
        <dbReference type="Pfam" id="PF02910"/>
    </source>
</evidence>
<gene>
    <name evidence="3" type="ORF">STRIP9103_08482</name>
</gene>
<evidence type="ECO:0000256" key="1">
    <source>
        <dbReference type="SAM" id="MobiDB-lite"/>
    </source>
</evidence>
<organism evidence="3 4">
    <name type="scientific">Streptomyces ipomoeae 91-03</name>
    <dbReference type="NCBI Taxonomy" id="698759"/>
    <lineage>
        <taxon>Bacteria</taxon>
        <taxon>Bacillati</taxon>
        <taxon>Actinomycetota</taxon>
        <taxon>Actinomycetes</taxon>
        <taxon>Kitasatosporales</taxon>
        <taxon>Streptomycetaceae</taxon>
        <taxon>Streptomyces</taxon>
    </lineage>
</organism>
<evidence type="ECO:0000313" key="3">
    <source>
        <dbReference type="EMBL" id="EKX64544.1"/>
    </source>
</evidence>
<feature type="region of interest" description="Disordered" evidence="1">
    <location>
        <begin position="78"/>
        <end position="99"/>
    </location>
</feature>
<sequence length="125" mass="13466">MDTAAFARSALDGHLTPAGDADRVTPVRPTEVPRPRGDGRASLLARAESRWGLRHDRLDHPQRDDASWFHHLDPHKSRTGAMKFTAGGPGRRDDGLRRGRQGLCGAGAVTASYRAVGPTVTPVLP</sequence>
<keyword evidence="4" id="KW-1185">Reference proteome</keyword>
<dbReference type="PATRIC" id="fig|698759.3.peg.4785"/>
<dbReference type="InterPro" id="IPR037099">
    <property type="entry name" value="Fum_R/Succ_DH_flav-like_C_sf"/>
</dbReference>
<dbReference type="InterPro" id="IPR015939">
    <property type="entry name" value="Fum_Rdtase/Succ_DH_flav-like_C"/>
</dbReference>
<dbReference type="Proteomes" id="UP000010411">
    <property type="component" value="Unassembled WGS sequence"/>
</dbReference>
<comment type="caution">
    <text evidence="3">The sequence shown here is derived from an EMBL/GenBank/DDBJ whole genome shotgun (WGS) entry which is preliminary data.</text>
</comment>